<feature type="transmembrane region" description="Helical" evidence="2">
    <location>
        <begin position="85"/>
        <end position="109"/>
    </location>
</feature>
<feature type="transmembrane region" description="Helical" evidence="2">
    <location>
        <begin position="213"/>
        <end position="237"/>
    </location>
</feature>
<keyword evidence="2" id="KW-0472">Membrane</keyword>
<evidence type="ECO:0000313" key="4">
    <source>
        <dbReference type="Proteomes" id="UP001176961"/>
    </source>
</evidence>
<organism evidence="3 4">
    <name type="scientific">Cylicocyclus nassatus</name>
    <name type="common">Nematode worm</name>
    <dbReference type="NCBI Taxonomy" id="53992"/>
    <lineage>
        <taxon>Eukaryota</taxon>
        <taxon>Metazoa</taxon>
        <taxon>Ecdysozoa</taxon>
        <taxon>Nematoda</taxon>
        <taxon>Chromadorea</taxon>
        <taxon>Rhabditida</taxon>
        <taxon>Rhabditina</taxon>
        <taxon>Rhabditomorpha</taxon>
        <taxon>Strongyloidea</taxon>
        <taxon>Strongylidae</taxon>
        <taxon>Cylicocyclus</taxon>
    </lineage>
</organism>
<reference evidence="3" key="1">
    <citation type="submission" date="2023-07" db="EMBL/GenBank/DDBJ databases">
        <authorList>
            <consortium name="CYATHOMIX"/>
        </authorList>
    </citation>
    <scope>NUCLEOTIDE SEQUENCE</scope>
    <source>
        <strain evidence="3">N/A</strain>
    </source>
</reference>
<dbReference type="Proteomes" id="UP001176961">
    <property type="component" value="Unassembled WGS sequence"/>
</dbReference>
<proteinExistence type="predicted"/>
<feature type="transmembrane region" description="Helical" evidence="2">
    <location>
        <begin position="53"/>
        <end position="73"/>
    </location>
</feature>
<feature type="region of interest" description="Disordered" evidence="1">
    <location>
        <begin position="1"/>
        <end position="24"/>
    </location>
</feature>
<protein>
    <submittedName>
        <fullName evidence="3">Uncharacterized protein</fullName>
    </submittedName>
</protein>
<name>A0AA36GSB5_CYLNA</name>
<dbReference type="EMBL" id="CATQJL010000223">
    <property type="protein sequence ID" value="CAJ0597430.1"/>
    <property type="molecule type" value="Genomic_DNA"/>
</dbReference>
<feature type="transmembrane region" description="Helical" evidence="2">
    <location>
        <begin position="116"/>
        <end position="138"/>
    </location>
</feature>
<comment type="caution">
    <text evidence="3">The sequence shown here is derived from an EMBL/GenBank/DDBJ whole genome shotgun (WGS) entry which is preliminary data.</text>
</comment>
<evidence type="ECO:0000256" key="1">
    <source>
        <dbReference type="SAM" id="MobiDB-lite"/>
    </source>
</evidence>
<accession>A0AA36GSB5</accession>
<dbReference type="AlphaFoldDB" id="A0AA36GSB5"/>
<sequence length="247" mass="27416">MSENDYCSCDDPREAPSAPRMESSDRFSFPHLLRQRPPAYAPPSHRKTLKIDCLFCIGVAQLLVAALLLYGGICCELYVEAAYCSYYSLLWMPALCLVNSLIGIVAVVINYDTLLFVHLCVSVMAVAAGAASTVISLFDYSAIGTTQWSSKNNLFCLLPTYDPPRDITDTLVTSGVNAIRKSLFILLGMQEIYKIGRHSNFSECIWQFKTGLLIVNLSIVGAIFLVVLSTISIVLCARRIKEWPKLR</sequence>
<keyword evidence="4" id="KW-1185">Reference proteome</keyword>
<keyword evidence="2" id="KW-0812">Transmembrane</keyword>
<evidence type="ECO:0000256" key="2">
    <source>
        <dbReference type="SAM" id="Phobius"/>
    </source>
</evidence>
<keyword evidence="2" id="KW-1133">Transmembrane helix</keyword>
<gene>
    <name evidence="3" type="ORF">CYNAS_LOCUS9413</name>
</gene>
<evidence type="ECO:0000313" key="3">
    <source>
        <dbReference type="EMBL" id="CAJ0597430.1"/>
    </source>
</evidence>